<keyword evidence="7" id="KW-0862">Zinc</keyword>
<keyword evidence="5" id="KW-0732">Signal</keyword>
<comment type="cofactor">
    <cofactor evidence="1">
        <name>Zn(2+)</name>
        <dbReference type="ChEBI" id="CHEBI:29105"/>
    </cofactor>
</comment>
<dbReference type="GO" id="GO:0046872">
    <property type="term" value="F:metal ion binding"/>
    <property type="evidence" value="ECO:0007669"/>
    <property type="project" value="UniProtKB-KW"/>
</dbReference>
<dbReference type="PANTHER" id="PTHR37425">
    <property type="match status" value="1"/>
</dbReference>
<dbReference type="GO" id="GO:0071555">
    <property type="term" value="P:cell wall organization"/>
    <property type="evidence" value="ECO:0007669"/>
    <property type="project" value="UniProtKB-KW"/>
</dbReference>
<comment type="similarity">
    <text evidence="10">Belongs to the peptidase M15 family.</text>
</comment>
<dbReference type="Gene3D" id="3.30.1380.10">
    <property type="match status" value="1"/>
</dbReference>
<evidence type="ECO:0000256" key="4">
    <source>
        <dbReference type="ARBA" id="ARBA00022723"/>
    </source>
</evidence>
<evidence type="ECO:0000256" key="8">
    <source>
        <dbReference type="ARBA" id="ARBA00023049"/>
    </source>
</evidence>
<evidence type="ECO:0000256" key="11">
    <source>
        <dbReference type="ARBA" id="ARBA00093666"/>
    </source>
</evidence>
<evidence type="ECO:0000256" key="10">
    <source>
        <dbReference type="ARBA" id="ARBA00093448"/>
    </source>
</evidence>
<evidence type="ECO:0000256" key="3">
    <source>
        <dbReference type="ARBA" id="ARBA00022670"/>
    </source>
</evidence>
<keyword evidence="6" id="KW-0378">Hydrolase</keyword>
<dbReference type="OrthoDB" id="9782994at2"/>
<dbReference type="PANTHER" id="PTHR37425:SF1">
    <property type="entry name" value="OUTER MEMBRANE PROTEIN"/>
    <property type="match status" value="1"/>
</dbReference>
<sequence length="181" mass="20203">MISRRQLLTNAARLSAVACSGAGFSLTAQSSEADRTLRLYNIHTGEHVTSTFWSNGHYIDSELQSLDLLVRDHRANQAIAMQRELYQRLFDLQQLFAAEQPMYIISGYRAPHTNRSLRQGSSGVAEGSLHMQGKAIDIRIPGVSHRHLHQAAIAMRAGGVGYYPNDGFVHLDTGRVRRWTS</sequence>
<keyword evidence="4" id="KW-0479">Metal-binding</keyword>
<keyword evidence="9" id="KW-0961">Cell wall biogenesis/degradation</keyword>
<reference evidence="12 13" key="1">
    <citation type="submission" date="2017-07" db="EMBL/GenBank/DDBJ databases">
        <title>Annotated genome sequence of Bacterioplanes sanyensis isolated from Red Sea.</title>
        <authorList>
            <person name="Rehman Z.U."/>
        </authorList>
    </citation>
    <scope>NUCLEOTIDE SEQUENCE [LARGE SCALE GENOMIC DNA]</scope>
    <source>
        <strain evidence="12 13">NV9</strain>
    </source>
</reference>
<dbReference type="SUPFAM" id="SSF55166">
    <property type="entry name" value="Hedgehog/DD-peptidase"/>
    <property type="match status" value="1"/>
</dbReference>
<comment type="pathway">
    <text evidence="2">Cell wall biogenesis; cell wall polysaccharide biosynthesis.</text>
</comment>
<dbReference type="RefSeq" id="WP_094058961.1">
    <property type="nucleotide sequence ID" value="NZ_CP022530.1"/>
</dbReference>
<keyword evidence="3" id="KW-0645">Protease</keyword>
<keyword evidence="13" id="KW-1185">Reference proteome</keyword>
<protein>
    <recommendedName>
        <fullName evidence="11">Murein endopeptidase K</fullName>
    </recommendedName>
</protein>
<dbReference type="InterPro" id="IPR009045">
    <property type="entry name" value="Zn_M74/Hedgehog-like"/>
</dbReference>
<organism evidence="12 13">
    <name type="scientific">Bacterioplanes sanyensis</name>
    <dbReference type="NCBI Taxonomy" id="1249553"/>
    <lineage>
        <taxon>Bacteria</taxon>
        <taxon>Pseudomonadati</taxon>
        <taxon>Pseudomonadota</taxon>
        <taxon>Gammaproteobacteria</taxon>
        <taxon>Oceanospirillales</taxon>
        <taxon>Oceanospirillaceae</taxon>
        <taxon>Bacterioplanes</taxon>
    </lineage>
</organism>
<evidence type="ECO:0000256" key="7">
    <source>
        <dbReference type="ARBA" id="ARBA00022833"/>
    </source>
</evidence>
<evidence type="ECO:0000256" key="5">
    <source>
        <dbReference type="ARBA" id="ARBA00022729"/>
    </source>
</evidence>
<evidence type="ECO:0000256" key="2">
    <source>
        <dbReference type="ARBA" id="ARBA00004776"/>
    </source>
</evidence>
<evidence type="ECO:0000256" key="6">
    <source>
        <dbReference type="ARBA" id="ARBA00022801"/>
    </source>
</evidence>
<evidence type="ECO:0000256" key="9">
    <source>
        <dbReference type="ARBA" id="ARBA00023316"/>
    </source>
</evidence>
<name>A0A222FGK3_9GAMM</name>
<evidence type="ECO:0000313" key="12">
    <source>
        <dbReference type="EMBL" id="ASP37752.1"/>
    </source>
</evidence>
<keyword evidence="8" id="KW-0482">Metalloprotease</keyword>
<dbReference type="KEGG" id="bsan:CHH28_03265"/>
<dbReference type="PROSITE" id="PS51318">
    <property type="entry name" value="TAT"/>
    <property type="match status" value="1"/>
</dbReference>
<dbReference type="AlphaFoldDB" id="A0A222FGK3"/>
<evidence type="ECO:0000313" key="13">
    <source>
        <dbReference type="Proteomes" id="UP000202440"/>
    </source>
</evidence>
<gene>
    <name evidence="12" type="ORF">CHH28_03265</name>
</gene>
<accession>A0A222FGK3</accession>
<dbReference type="GO" id="GO:0008237">
    <property type="term" value="F:metallopeptidase activity"/>
    <property type="evidence" value="ECO:0007669"/>
    <property type="project" value="UniProtKB-KW"/>
</dbReference>
<proteinExistence type="inferred from homology"/>
<dbReference type="InterPro" id="IPR006311">
    <property type="entry name" value="TAT_signal"/>
</dbReference>
<dbReference type="Proteomes" id="UP000202440">
    <property type="component" value="Chromosome"/>
</dbReference>
<dbReference type="Pfam" id="PF05951">
    <property type="entry name" value="Peptidase_M15_2"/>
    <property type="match status" value="1"/>
</dbReference>
<dbReference type="InterPro" id="IPR010275">
    <property type="entry name" value="MepK"/>
</dbReference>
<dbReference type="EMBL" id="CP022530">
    <property type="protein sequence ID" value="ASP37752.1"/>
    <property type="molecule type" value="Genomic_DNA"/>
</dbReference>
<dbReference type="GO" id="GO:0006508">
    <property type="term" value="P:proteolysis"/>
    <property type="evidence" value="ECO:0007669"/>
    <property type="project" value="UniProtKB-KW"/>
</dbReference>
<evidence type="ECO:0000256" key="1">
    <source>
        <dbReference type="ARBA" id="ARBA00001947"/>
    </source>
</evidence>